<evidence type="ECO:0000256" key="5">
    <source>
        <dbReference type="ARBA" id="ARBA00022729"/>
    </source>
</evidence>
<proteinExistence type="inferred from homology"/>
<evidence type="ECO:0000256" key="2">
    <source>
        <dbReference type="ARBA" id="ARBA00008834"/>
    </source>
</evidence>
<evidence type="ECO:0000256" key="8">
    <source>
        <dbReference type="ARBA" id="ARBA00023157"/>
    </source>
</evidence>
<dbReference type="InterPro" id="IPR011050">
    <property type="entry name" value="Pectin_lyase_fold/virulence"/>
</dbReference>
<dbReference type="EMBL" id="JAPWTJ010003785">
    <property type="protein sequence ID" value="KAJ8951923.1"/>
    <property type="molecule type" value="Genomic_DNA"/>
</dbReference>
<evidence type="ECO:0000256" key="9">
    <source>
        <dbReference type="ARBA" id="ARBA00023180"/>
    </source>
</evidence>
<dbReference type="InterPro" id="IPR006626">
    <property type="entry name" value="PbH1"/>
</dbReference>
<evidence type="ECO:0000256" key="10">
    <source>
        <dbReference type="ARBA" id="ARBA00023295"/>
    </source>
</evidence>
<dbReference type="Pfam" id="PF00295">
    <property type="entry name" value="Glyco_hydro_28"/>
    <property type="match status" value="1"/>
</dbReference>
<keyword evidence="8" id="KW-1015">Disulfide bond</keyword>
<evidence type="ECO:0000313" key="15">
    <source>
        <dbReference type="EMBL" id="KAJ8951923.1"/>
    </source>
</evidence>
<keyword evidence="9" id="KW-0325">Glycoprotein</keyword>
<evidence type="ECO:0000256" key="1">
    <source>
        <dbReference type="ARBA" id="ARBA00004613"/>
    </source>
</evidence>
<dbReference type="Proteomes" id="UP001162164">
    <property type="component" value="Unassembled WGS sequence"/>
</dbReference>
<dbReference type="Gene3D" id="2.160.20.10">
    <property type="entry name" value="Single-stranded right-handed beta-helix, Pectin lyase-like"/>
    <property type="match status" value="1"/>
</dbReference>
<keyword evidence="4" id="KW-0964">Secreted</keyword>
<evidence type="ECO:0000256" key="13">
    <source>
        <dbReference type="RuleBase" id="RU361169"/>
    </source>
</evidence>
<feature type="signal peptide" evidence="14">
    <location>
        <begin position="1"/>
        <end position="17"/>
    </location>
</feature>
<keyword evidence="11" id="KW-0961">Cell wall biogenesis/degradation</keyword>
<evidence type="ECO:0000256" key="14">
    <source>
        <dbReference type="SAM" id="SignalP"/>
    </source>
</evidence>
<evidence type="ECO:0000256" key="7">
    <source>
        <dbReference type="ARBA" id="ARBA00022801"/>
    </source>
</evidence>
<evidence type="ECO:0000256" key="12">
    <source>
        <dbReference type="ARBA" id="ARBA00034074"/>
    </source>
</evidence>
<evidence type="ECO:0000256" key="3">
    <source>
        <dbReference type="ARBA" id="ARBA00012736"/>
    </source>
</evidence>
<keyword evidence="10 13" id="KW-0326">Glycosidase</keyword>
<comment type="catalytic activity">
    <reaction evidence="12">
        <text>(1,4-alpha-D-galacturonosyl)n+m + H2O = (1,4-alpha-D-galacturonosyl)n + (1,4-alpha-D-galacturonosyl)m.</text>
        <dbReference type="EC" id="3.2.1.15"/>
    </reaction>
</comment>
<sequence length="282" mass="30415">MVNRNLSLMLVVPLIISASILKEDKPRASCTVTSFDQLDAAIATCSDIVISGVEVPAGQQLDLNLNNDTRISFDGHITFAYADWDGPLIHIKGHNVTVEGTEGHILDGQGELWWDGLGGHGNNTKPKLLEDLWLRNIHLLNCPISCVGISSTDLTVDGWTIDCSEGNKADGGKNTDGFGVKDGSNVVIKNSIVKNQDDCIVVNYGYNYYFSNISCWGSHGLSLSVGQSQAFELNTVSNITFIDSYVADSENGIHVKTHADGGQGIIKDVTYENIELSGGQEL</sequence>
<keyword evidence="6" id="KW-0677">Repeat</keyword>
<dbReference type="InterPro" id="IPR050434">
    <property type="entry name" value="Glycosyl_hydrlase_28"/>
</dbReference>
<keyword evidence="16" id="KW-1185">Reference proteome</keyword>
<dbReference type="SUPFAM" id="SSF51126">
    <property type="entry name" value="Pectin lyase-like"/>
    <property type="match status" value="1"/>
</dbReference>
<dbReference type="PANTHER" id="PTHR31884:SF9">
    <property type="entry name" value="ENDOPOLYGALACTURONASE D-RELATED"/>
    <property type="match status" value="1"/>
</dbReference>
<evidence type="ECO:0000256" key="6">
    <source>
        <dbReference type="ARBA" id="ARBA00022737"/>
    </source>
</evidence>
<dbReference type="InterPro" id="IPR000743">
    <property type="entry name" value="Glyco_hydro_28"/>
</dbReference>
<keyword evidence="5 14" id="KW-0732">Signal</keyword>
<accession>A0ABQ9IQD7</accession>
<gene>
    <name evidence="15" type="ORF">NQ317_002016</name>
</gene>
<evidence type="ECO:0000313" key="16">
    <source>
        <dbReference type="Proteomes" id="UP001162164"/>
    </source>
</evidence>
<dbReference type="EC" id="3.2.1.15" evidence="3"/>
<keyword evidence="7 13" id="KW-0378">Hydrolase</keyword>
<comment type="caution">
    <text evidence="15">The sequence shown here is derived from an EMBL/GenBank/DDBJ whole genome shotgun (WGS) entry which is preliminary data.</text>
</comment>
<comment type="subcellular location">
    <subcellularLocation>
        <location evidence="1">Secreted</location>
    </subcellularLocation>
</comment>
<reference evidence="15" key="1">
    <citation type="journal article" date="2023" name="Insect Mol. Biol.">
        <title>Genome sequencing provides insights into the evolution of gene families encoding plant cell wall-degrading enzymes in longhorned beetles.</title>
        <authorList>
            <person name="Shin N.R."/>
            <person name="Okamura Y."/>
            <person name="Kirsch R."/>
            <person name="Pauchet Y."/>
        </authorList>
    </citation>
    <scope>NUCLEOTIDE SEQUENCE</scope>
    <source>
        <strain evidence="15">MMC_N1</strain>
    </source>
</reference>
<name>A0ABQ9IQD7_9CUCU</name>
<feature type="chain" id="PRO_5046815931" description="endo-polygalacturonase" evidence="14">
    <location>
        <begin position="18"/>
        <end position="282"/>
    </location>
</feature>
<evidence type="ECO:0000256" key="11">
    <source>
        <dbReference type="ARBA" id="ARBA00023316"/>
    </source>
</evidence>
<dbReference type="PANTHER" id="PTHR31884">
    <property type="entry name" value="POLYGALACTURONASE"/>
    <property type="match status" value="1"/>
</dbReference>
<dbReference type="InterPro" id="IPR012334">
    <property type="entry name" value="Pectin_lyas_fold"/>
</dbReference>
<evidence type="ECO:0000256" key="4">
    <source>
        <dbReference type="ARBA" id="ARBA00022525"/>
    </source>
</evidence>
<comment type="similarity">
    <text evidence="2 13">Belongs to the glycosyl hydrolase 28 family.</text>
</comment>
<protein>
    <recommendedName>
        <fullName evidence="3">endo-polygalacturonase</fullName>
        <ecNumber evidence="3">3.2.1.15</ecNumber>
    </recommendedName>
</protein>
<dbReference type="SMART" id="SM00710">
    <property type="entry name" value="PbH1"/>
    <property type="match status" value="3"/>
</dbReference>
<organism evidence="15 16">
    <name type="scientific">Molorchus minor</name>
    <dbReference type="NCBI Taxonomy" id="1323400"/>
    <lineage>
        <taxon>Eukaryota</taxon>
        <taxon>Metazoa</taxon>
        <taxon>Ecdysozoa</taxon>
        <taxon>Arthropoda</taxon>
        <taxon>Hexapoda</taxon>
        <taxon>Insecta</taxon>
        <taxon>Pterygota</taxon>
        <taxon>Neoptera</taxon>
        <taxon>Endopterygota</taxon>
        <taxon>Coleoptera</taxon>
        <taxon>Polyphaga</taxon>
        <taxon>Cucujiformia</taxon>
        <taxon>Chrysomeloidea</taxon>
        <taxon>Cerambycidae</taxon>
        <taxon>Lamiinae</taxon>
        <taxon>Monochamini</taxon>
        <taxon>Molorchus</taxon>
    </lineage>
</organism>